<name>A0ACD1E266_9MICO</name>
<evidence type="ECO:0000313" key="1">
    <source>
        <dbReference type="EMBL" id="QWS32925.1"/>
    </source>
</evidence>
<organism evidence="1 2">
    <name type="scientific">Curtobacterium aetherium</name>
    <dbReference type="NCBI Taxonomy" id="2841594"/>
    <lineage>
        <taxon>Bacteria</taxon>
        <taxon>Bacillati</taxon>
        <taxon>Actinomycetota</taxon>
        <taxon>Actinomycetes</taxon>
        <taxon>Micrococcales</taxon>
        <taxon>Microbacteriaceae</taxon>
        <taxon>Curtobacterium</taxon>
    </lineage>
</organism>
<proteinExistence type="predicted"/>
<reference evidence="1" key="1">
    <citation type="submission" date="2021-06" db="EMBL/GenBank/DDBJ databases">
        <authorList>
            <person name="Ellington A.J."/>
            <person name="Bryan N.C."/>
            <person name="Christner B.C."/>
            <person name="Reisch C.R."/>
        </authorList>
    </citation>
    <scope>NUCLEOTIDE SEQUENCE</scope>
    <source>
        <strain evidence="1">L6-1</strain>
    </source>
</reference>
<gene>
    <name evidence="1" type="ORF">KM842_11740</name>
</gene>
<keyword evidence="2" id="KW-1185">Reference proteome</keyword>
<dbReference type="Proteomes" id="UP000681794">
    <property type="component" value="Chromosome"/>
</dbReference>
<evidence type="ECO:0000313" key="2">
    <source>
        <dbReference type="Proteomes" id="UP000681794"/>
    </source>
</evidence>
<protein>
    <submittedName>
        <fullName evidence="1">Uncharacterized protein</fullName>
    </submittedName>
</protein>
<sequence>MPTEHTHTPTDTARSADVPRATVAVPLGRPVAVLALRYTAMYGPKPFDEALLALLDNGTYKILSPGEDHHGCHVSATDPSGPLRHVAFMSWPSIDWDSNVAAHTLTFDGDTGAFIQELRLPGDPVPRAQHGFAVAVPDPARFDLEARWPALRSAHADVFDRLRVLAAAPGRDRTTD</sequence>
<dbReference type="EMBL" id="CP076544">
    <property type="protein sequence ID" value="QWS32925.1"/>
    <property type="molecule type" value="Genomic_DNA"/>
</dbReference>
<accession>A0ACD1E266</accession>